<protein>
    <submittedName>
        <fullName evidence="2">Uncharacterized protein</fullName>
    </submittedName>
</protein>
<dbReference type="EMBL" id="JANPWB010000003">
    <property type="protein sequence ID" value="KAJ1199564.1"/>
    <property type="molecule type" value="Genomic_DNA"/>
</dbReference>
<dbReference type="Proteomes" id="UP001066276">
    <property type="component" value="Chromosome 2_1"/>
</dbReference>
<proteinExistence type="predicted"/>
<evidence type="ECO:0000313" key="3">
    <source>
        <dbReference type="Proteomes" id="UP001066276"/>
    </source>
</evidence>
<evidence type="ECO:0000313" key="2">
    <source>
        <dbReference type="EMBL" id="KAJ1199564.1"/>
    </source>
</evidence>
<name>A0AAV7VD80_PLEWA</name>
<organism evidence="2 3">
    <name type="scientific">Pleurodeles waltl</name>
    <name type="common">Iberian ribbed newt</name>
    <dbReference type="NCBI Taxonomy" id="8319"/>
    <lineage>
        <taxon>Eukaryota</taxon>
        <taxon>Metazoa</taxon>
        <taxon>Chordata</taxon>
        <taxon>Craniata</taxon>
        <taxon>Vertebrata</taxon>
        <taxon>Euteleostomi</taxon>
        <taxon>Amphibia</taxon>
        <taxon>Batrachia</taxon>
        <taxon>Caudata</taxon>
        <taxon>Salamandroidea</taxon>
        <taxon>Salamandridae</taxon>
        <taxon>Pleurodelinae</taxon>
        <taxon>Pleurodeles</taxon>
    </lineage>
</organism>
<sequence length="199" mass="20512">MKIIRALSPPFSRACQVARTAASPSLQGERLRSAGSPSVWSYLESLCSARVGAVCTLVFVTVRHSASGFRFPWSPGLRLPLLGLGNAAHGRSSWFPLPAVGCLCGALIVPVLRLRSGSPAVYPSGTRAASLPVGAPCGQSHHARARTVTSFPGLRVGCQAAGALLLRHIQREPSGAQGSVPGSPSGRQLNTGSGNVDGP</sequence>
<comment type="caution">
    <text evidence="2">The sequence shown here is derived from an EMBL/GenBank/DDBJ whole genome shotgun (WGS) entry which is preliminary data.</text>
</comment>
<feature type="region of interest" description="Disordered" evidence="1">
    <location>
        <begin position="172"/>
        <end position="199"/>
    </location>
</feature>
<reference evidence="2" key="1">
    <citation type="journal article" date="2022" name="bioRxiv">
        <title>Sequencing and chromosome-scale assembly of the giantPleurodeles waltlgenome.</title>
        <authorList>
            <person name="Brown T."/>
            <person name="Elewa A."/>
            <person name="Iarovenko S."/>
            <person name="Subramanian E."/>
            <person name="Araus A.J."/>
            <person name="Petzold A."/>
            <person name="Susuki M."/>
            <person name="Suzuki K.-i.T."/>
            <person name="Hayashi T."/>
            <person name="Toyoda A."/>
            <person name="Oliveira C."/>
            <person name="Osipova E."/>
            <person name="Leigh N.D."/>
            <person name="Simon A."/>
            <person name="Yun M.H."/>
        </authorList>
    </citation>
    <scope>NUCLEOTIDE SEQUENCE</scope>
    <source>
        <strain evidence="2">20211129_DDA</strain>
        <tissue evidence="2">Liver</tissue>
    </source>
</reference>
<evidence type="ECO:0000256" key="1">
    <source>
        <dbReference type="SAM" id="MobiDB-lite"/>
    </source>
</evidence>
<keyword evidence="3" id="KW-1185">Reference proteome</keyword>
<gene>
    <name evidence="2" type="ORF">NDU88_003398</name>
</gene>
<accession>A0AAV7VD80</accession>
<dbReference type="AlphaFoldDB" id="A0AAV7VD80"/>
<feature type="compositionally biased region" description="Polar residues" evidence="1">
    <location>
        <begin position="176"/>
        <end position="199"/>
    </location>
</feature>